<dbReference type="RefSeq" id="WP_119371974.1">
    <property type="nucleotide sequence ID" value="NZ_QWLL01000066.1"/>
</dbReference>
<protein>
    <submittedName>
        <fullName evidence="1">Uncharacterized protein</fullName>
    </submittedName>
</protein>
<dbReference type="EMBL" id="QWLL01000066">
    <property type="protein sequence ID" value="RII74241.1"/>
    <property type="molecule type" value="Genomic_DNA"/>
</dbReference>
<organism evidence="1 2">
    <name type="scientific">Pseudomonas monteilii</name>
    <dbReference type="NCBI Taxonomy" id="76759"/>
    <lineage>
        <taxon>Bacteria</taxon>
        <taxon>Pseudomonadati</taxon>
        <taxon>Pseudomonadota</taxon>
        <taxon>Gammaproteobacteria</taxon>
        <taxon>Pseudomonadales</taxon>
        <taxon>Pseudomonadaceae</taxon>
        <taxon>Pseudomonas</taxon>
    </lineage>
</organism>
<proteinExistence type="predicted"/>
<sequence length="87" mass="10412">MSGMSKIYPHMTEKEEQEHFRKLLAEEERQRIAQFAQLKAEDHHTRCRDCGRFVDKSRWLLKTSAWAQRGQRPLCAPCFSEYDFDYG</sequence>
<reference evidence="1 2" key="1">
    <citation type="submission" date="2018-08" db="EMBL/GenBank/DDBJ databases">
        <title>Draft genome sequence of the cyanotroph, Pseudomonas monteilii BCN3.</title>
        <authorList>
            <person name="Jones L.B."/>
            <person name="Kunz D.A."/>
        </authorList>
    </citation>
    <scope>NUCLEOTIDE SEQUENCE [LARGE SCALE GENOMIC DNA]</scope>
    <source>
        <strain evidence="1 2">BCN3</strain>
    </source>
</reference>
<dbReference type="Proteomes" id="UP000265875">
    <property type="component" value="Unassembled WGS sequence"/>
</dbReference>
<comment type="caution">
    <text evidence="1">The sequence shown here is derived from an EMBL/GenBank/DDBJ whole genome shotgun (WGS) entry which is preliminary data.</text>
</comment>
<gene>
    <name evidence="1" type="ORF">D0894_27535</name>
</gene>
<accession>A0A399LXJ6</accession>
<name>A0A399LXJ6_9PSED</name>
<evidence type="ECO:0000313" key="2">
    <source>
        <dbReference type="Proteomes" id="UP000265875"/>
    </source>
</evidence>
<evidence type="ECO:0000313" key="1">
    <source>
        <dbReference type="EMBL" id="RII74241.1"/>
    </source>
</evidence>
<dbReference type="AlphaFoldDB" id="A0A399LXJ6"/>